<accession>A0A9X2CUP5</accession>
<dbReference type="Proteomes" id="UP001139150">
    <property type="component" value="Unassembled WGS sequence"/>
</dbReference>
<dbReference type="PRINTS" id="PR00111">
    <property type="entry name" value="ABHYDROLASE"/>
</dbReference>
<evidence type="ECO:0000313" key="3">
    <source>
        <dbReference type="EMBL" id="MCL7748594.1"/>
    </source>
</evidence>
<feature type="domain" description="AB hydrolase-1" evidence="2">
    <location>
        <begin position="35"/>
        <end position="142"/>
    </location>
</feature>
<dbReference type="RefSeq" id="WP_250097483.1">
    <property type="nucleotide sequence ID" value="NZ_JAKRYL010000017.1"/>
</dbReference>
<name>A0A9X2CUP5_9BACI</name>
<dbReference type="InterPro" id="IPR029058">
    <property type="entry name" value="AB_hydrolase_fold"/>
</dbReference>
<dbReference type="InterPro" id="IPR000639">
    <property type="entry name" value="Epox_hydrolase-like"/>
</dbReference>
<dbReference type="Pfam" id="PF00561">
    <property type="entry name" value="Abhydrolase_1"/>
    <property type="match status" value="1"/>
</dbReference>
<reference evidence="3" key="1">
    <citation type="submission" date="2022-02" db="EMBL/GenBank/DDBJ databases">
        <title>Halalkalibacter sp. nov. isolated from Lonar Lake, India.</title>
        <authorList>
            <person name="Joshi A."/>
            <person name="Thite S."/>
            <person name="Lodha T."/>
        </authorList>
    </citation>
    <scope>NUCLEOTIDE SEQUENCE</scope>
    <source>
        <strain evidence="3">MEB205</strain>
    </source>
</reference>
<dbReference type="SUPFAM" id="SSF53474">
    <property type="entry name" value="alpha/beta-Hydrolases"/>
    <property type="match status" value="1"/>
</dbReference>
<comment type="caution">
    <text evidence="3">The sequence shown here is derived from an EMBL/GenBank/DDBJ whole genome shotgun (WGS) entry which is preliminary data.</text>
</comment>
<organism evidence="3 4">
    <name type="scientific">Halalkalibacter alkaliphilus</name>
    <dbReference type="NCBI Taxonomy" id="2917993"/>
    <lineage>
        <taxon>Bacteria</taxon>
        <taxon>Bacillati</taxon>
        <taxon>Bacillota</taxon>
        <taxon>Bacilli</taxon>
        <taxon>Bacillales</taxon>
        <taxon>Bacillaceae</taxon>
        <taxon>Halalkalibacter</taxon>
    </lineage>
</organism>
<dbReference type="Gene3D" id="3.40.50.1820">
    <property type="entry name" value="alpha/beta hydrolase"/>
    <property type="match status" value="1"/>
</dbReference>
<dbReference type="PRINTS" id="PR00412">
    <property type="entry name" value="EPOXHYDRLASE"/>
</dbReference>
<keyword evidence="1 3" id="KW-0378">Hydrolase</keyword>
<dbReference type="PANTHER" id="PTHR43329">
    <property type="entry name" value="EPOXIDE HYDROLASE"/>
    <property type="match status" value="1"/>
</dbReference>
<gene>
    <name evidence="3" type="ORF">MF646_15815</name>
</gene>
<proteinExistence type="predicted"/>
<sequence>MAQVIKDHNGNRVTHGRETVNGVRLHYYTAGSGEPIVLLHGVPKTSYYWRNVVPNLSSEYTVIVPDLRGFGDSGRTLSGYDMPNMAEDIAQLMTALGYDTFHLVGEDWGAAVAYALAAQYPERVKKLVYQEMLLPGFGLEEWSHLTPENVKTNAWIWHINFYNVRDFPELLISGREKAYFSHFIKHECYDPTAVSDEAIDEYVRCYSAPGGLRSMFEVYRATFQDAEFFLEAAKTKLKMPVLALGSKYFIAEENTREMKLVAENVEEVILPWGHQLAEECPKELSQVLLEFIKKEEPVLR</sequence>
<protein>
    <submittedName>
        <fullName evidence="3">Alpha/beta hydrolase</fullName>
    </submittedName>
</protein>
<keyword evidence="4" id="KW-1185">Reference proteome</keyword>
<dbReference type="InterPro" id="IPR000073">
    <property type="entry name" value="AB_hydrolase_1"/>
</dbReference>
<dbReference type="AlphaFoldDB" id="A0A9X2CUP5"/>
<dbReference type="GO" id="GO:0016787">
    <property type="term" value="F:hydrolase activity"/>
    <property type="evidence" value="ECO:0007669"/>
    <property type="project" value="UniProtKB-KW"/>
</dbReference>
<evidence type="ECO:0000256" key="1">
    <source>
        <dbReference type="ARBA" id="ARBA00022801"/>
    </source>
</evidence>
<dbReference type="EMBL" id="JAKRYL010000017">
    <property type="protein sequence ID" value="MCL7748594.1"/>
    <property type="molecule type" value="Genomic_DNA"/>
</dbReference>
<evidence type="ECO:0000313" key="4">
    <source>
        <dbReference type="Proteomes" id="UP001139150"/>
    </source>
</evidence>
<evidence type="ECO:0000259" key="2">
    <source>
        <dbReference type="Pfam" id="PF00561"/>
    </source>
</evidence>